<name>A0A669Q516_PHACC</name>
<feature type="compositionally biased region" description="Basic residues" evidence="2">
    <location>
        <begin position="213"/>
        <end position="223"/>
    </location>
</feature>
<gene>
    <name evidence="5" type="primary">RGS3</name>
</gene>
<dbReference type="Proteomes" id="UP000472261">
    <property type="component" value="Unplaced"/>
</dbReference>
<dbReference type="InterPro" id="IPR044926">
    <property type="entry name" value="RGS_subdomain_2"/>
</dbReference>
<keyword evidence="6" id="KW-1185">Reference proteome</keyword>
<dbReference type="InterPro" id="IPR034951">
    <property type="entry name" value="RGS_RGS3"/>
</dbReference>
<evidence type="ECO:0000256" key="1">
    <source>
        <dbReference type="ARBA" id="ARBA00022700"/>
    </source>
</evidence>
<dbReference type="CDD" id="cd06711">
    <property type="entry name" value="PDZ_RGS3-like"/>
    <property type="match status" value="1"/>
</dbReference>
<feature type="region of interest" description="Disordered" evidence="2">
    <location>
        <begin position="204"/>
        <end position="223"/>
    </location>
</feature>
<accession>A0A669Q516</accession>
<dbReference type="CDD" id="cd08713">
    <property type="entry name" value="RGS_RGS3"/>
    <property type="match status" value="1"/>
</dbReference>
<evidence type="ECO:0000259" key="3">
    <source>
        <dbReference type="PROSITE" id="PS50106"/>
    </source>
</evidence>
<feature type="region of interest" description="Disordered" evidence="2">
    <location>
        <begin position="112"/>
        <end position="135"/>
    </location>
</feature>
<dbReference type="FunFam" id="2.30.42.10:FF:000098">
    <property type="entry name" value="regulator of G-protein signaling 3 isoform X1"/>
    <property type="match status" value="1"/>
</dbReference>
<dbReference type="GO" id="GO:0005634">
    <property type="term" value="C:nucleus"/>
    <property type="evidence" value="ECO:0007669"/>
    <property type="project" value="TreeGrafter"/>
</dbReference>
<evidence type="ECO:0000313" key="5">
    <source>
        <dbReference type="Ensembl" id="ENSPCLP00000015639.1"/>
    </source>
</evidence>
<evidence type="ECO:0000256" key="2">
    <source>
        <dbReference type="SAM" id="MobiDB-lite"/>
    </source>
</evidence>
<feature type="compositionally biased region" description="Basic and acidic residues" evidence="2">
    <location>
        <begin position="556"/>
        <end position="566"/>
    </location>
</feature>
<dbReference type="FunFam" id="1.10.196.10:FF:000001">
    <property type="entry name" value="Regulator of G-protein signaling 8"/>
    <property type="match status" value="1"/>
</dbReference>
<dbReference type="Gene3D" id="1.10.196.10">
    <property type="match status" value="1"/>
</dbReference>
<feature type="compositionally biased region" description="Polar residues" evidence="2">
    <location>
        <begin position="112"/>
        <end position="121"/>
    </location>
</feature>
<reference evidence="5" key="1">
    <citation type="submission" date="2025-08" db="UniProtKB">
        <authorList>
            <consortium name="Ensembl"/>
        </authorList>
    </citation>
    <scope>IDENTIFICATION</scope>
</reference>
<dbReference type="Gene3D" id="1.10.167.10">
    <property type="entry name" value="Regulator of G-protein Signalling 4, domain 2"/>
    <property type="match status" value="1"/>
</dbReference>
<organism evidence="5 6">
    <name type="scientific">Phasianus colchicus</name>
    <name type="common">Common pheasant</name>
    <dbReference type="NCBI Taxonomy" id="9054"/>
    <lineage>
        <taxon>Eukaryota</taxon>
        <taxon>Metazoa</taxon>
        <taxon>Chordata</taxon>
        <taxon>Craniata</taxon>
        <taxon>Vertebrata</taxon>
        <taxon>Euteleostomi</taxon>
        <taxon>Archelosauria</taxon>
        <taxon>Archosauria</taxon>
        <taxon>Dinosauria</taxon>
        <taxon>Saurischia</taxon>
        <taxon>Theropoda</taxon>
        <taxon>Coelurosauria</taxon>
        <taxon>Aves</taxon>
        <taxon>Neognathae</taxon>
        <taxon>Galloanserae</taxon>
        <taxon>Galliformes</taxon>
        <taxon>Phasianidae</taxon>
        <taxon>Phasianinae</taxon>
        <taxon>Phasianus</taxon>
    </lineage>
</organism>
<evidence type="ECO:0000313" key="6">
    <source>
        <dbReference type="Proteomes" id="UP000472261"/>
    </source>
</evidence>
<dbReference type="Ensembl" id="ENSPCLT00000020565.1">
    <property type="protein sequence ID" value="ENSPCLP00000015639.1"/>
    <property type="gene ID" value="ENSPCLG00000012744.1"/>
</dbReference>
<dbReference type="PROSITE" id="PS50132">
    <property type="entry name" value="RGS"/>
    <property type="match status" value="1"/>
</dbReference>
<dbReference type="SUPFAM" id="SSF50729">
    <property type="entry name" value="PH domain-like"/>
    <property type="match status" value="1"/>
</dbReference>
<dbReference type="PANTHER" id="PTHR46848">
    <property type="entry name" value="REGULATOR OF G-PROTEIN SIGNALING 3"/>
    <property type="match status" value="1"/>
</dbReference>
<sequence length="843" mass="94255">MNRFNGLCKVCSERRYRQITIPRGSDGFGFTICCDSPVRVQAVDSGGPAEKAGLQQLDTVLQLNERPVEHWKCVELAHEIRNCPTEIILLVWRLVPQVKSGPDGMIRRSSCKSTYDLQSPPNKREKNSTVPLRPEQRRSCHVLYDGSDGLMLNSWERYTEIGKRGQNTMPPLSHVPSAADQNYIILAPLNPGSQLLRPVYQENNATEGNGCKGKSHTGSGRKSRLMKTVQTMKSYGNYQNCTIVRPHIPHSSYGTYVTLAPKVLVFPVFVQPLDLCNPARTLLLSEELLLHESRSRTIQVTLFVYSDLLLFTKEDEPGRCNVLRNPLYLQSVKLQEGSEDRKFCILYLAEKSECLLSLEAYSQEQKKRICWCLAENITKQQHPASAPTESKVSSLCSAALMEPLTVCGCGEPRRCGCGPGGLSCSALDNWMMCRAWHFPPALKNTGQEVLELHFGFSHPLLHSASVLEPSVPAPSEAPAAAQGSLLARKQPAAAEKGEEQPSSVPAFVIPELRLDSSFSVVGTAGGTTDGEDEEDEDEDDEEEDDEDEEDDSDENYLERSEAKRSSMIETSGCQPAYTLSVQSSLRRRTHSEGSLLQEAKGHCFTSDTTLNCSDSQGSTGHWALPSPRTLKKELTKNGGSIHQLSLLFSGHRKVCGCDEGDETSRKKRSRSLAKDMKNRLGIFRRRNESPGANPSGKLDKVLKSLKPAPEEALKWGESLEKLLLHKYGLAAFRAFLRTEFSEENLEFWLACEEYKKIKSQSKMVSKAKKIFAEYIAIQSCKEVNLDSYTREHTKENLQNITRGCFDLAQKRIYGLMEKDSYPRFLRSDLYLDIIHQKKASSPL</sequence>
<feature type="compositionally biased region" description="Low complexity" evidence="2">
    <location>
        <begin position="470"/>
        <end position="481"/>
    </location>
</feature>
<dbReference type="Gene3D" id="2.30.29.30">
    <property type="entry name" value="Pleckstrin-homology domain (PH domain)/Phosphotyrosine-binding domain (PTB)"/>
    <property type="match status" value="1"/>
</dbReference>
<dbReference type="InterPro" id="IPR024066">
    <property type="entry name" value="RGS_subdom1/3"/>
</dbReference>
<feature type="domain" description="PDZ" evidence="3">
    <location>
        <begin position="18"/>
        <end position="95"/>
    </location>
</feature>
<dbReference type="GO" id="GO:0009968">
    <property type="term" value="P:negative regulation of signal transduction"/>
    <property type="evidence" value="ECO:0007669"/>
    <property type="project" value="UniProtKB-KW"/>
</dbReference>
<dbReference type="SUPFAM" id="SSF50156">
    <property type="entry name" value="PDZ domain-like"/>
    <property type="match status" value="1"/>
</dbReference>
<dbReference type="PANTHER" id="PTHR46848:SF1">
    <property type="entry name" value="REGULATOR OF G-PROTEIN SIGNALING 3"/>
    <property type="match status" value="1"/>
</dbReference>
<dbReference type="SMART" id="SM00315">
    <property type="entry name" value="RGS"/>
    <property type="match status" value="1"/>
</dbReference>
<dbReference type="InterPro" id="IPR036034">
    <property type="entry name" value="PDZ_sf"/>
</dbReference>
<dbReference type="Gene3D" id="2.30.42.10">
    <property type="match status" value="1"/>
</dbReference>
<dbReference type="PRINTS" id="PR01301">
    <property type="entry name" value="RGSPROTEIN"/>
</dbReference>
<evidence type="ECO:0000259" key="4">
    <source>
        <dbReference type="PROSITE" id="PS50132"/>
    </source>
</evidence>
<dbReference type="InterPro" id="IPR036305">
    <property type="entry name" value="RGS_sf"/>
</dbReference>
<reference evidence="5" key="2">
    <citation type="submission" date="2025-09" db="UniProtKB">
        <authorList>
            <consortium name="Ensembl"/>
        </authorList>
    </citation>
    <scope>IDENTIFICATION</scope>
</reference>
<dbReference type="InterPro" id="IPR001478">
    <property type="entry name" value="PDZ"/>
</dbReference>
<keyword evidence="1" id="KW-0734">Signal transduction inhibitor</keyword>
<feature type="region of interest" description="Disordered" evidence="2">
    <location>
        <begin position="518"/>
        <end position="571"/>
    </location>
</feature>
<dbReference type="Pfam" id="PF00615">
    <property type="entry name" value="RGS"/>
    <property type="match status" value="1"/>
</dbReference>
<dbReference type="GO" id="GO:0005886">
    <property type="term" value="C:plasma membrane"/>
    <property type="evidence" value="ECO:0007669"/>
    <property type="project" value="TreeGrafter"/>
</dbReference>
<dbReference type="InterPro" id="IPR011993">
    <property type="entry name" value="PH-like_dom_sf"/>
</dbReference>
<proteinExistence type="predicted"/>
<dbReference type="AlphaFoldDB" id="A0A669Q516"/>
<feature type="domain" description="RGS" evidence="4">
    <location>
        <begin position="718"/>
        <end position="834"/>
    </location>
</feature>
<feature type="region of interest" description="Disordered" evidence="2">
    <location>
        <begin position="470"/>
        <end position="504"/>
    </location>
</feature>
<feature type="compositionally biased region" description="Acidic residues" evidence="2">
    <location>
        <begin position="529"/>
        <end position="555"/>
    </location>
</feature>
<dbReference type="InterPro" id="IPR016137">
    <property type="entry name" value="RGS"/>
</dbReference>
<dbReference type="PROSITE" id="PS50106">
    <property type="entry name" value="PDZ"/>
    <property type="match status" value="1"/>
</dbReference>
<dbReference type="SUPFAM" id="SSF48097">
    <property type="entry name" value="Regulator of G-protein signaling, RGS"/>
    <property type="match status" value="1"/>
</dbReference>
<protein>
    <submittedName>
        <fullName evidence="5">Regulator of G protein signaling 3</fullName>
    </submittedName>
</protein>
<dbReference type="FunFam" id="1.10.167.10:FF:000001">
    <property type="entry name" value="Putative regulator of g-protein signaling 12"/>
    <property type="match status" value="1"/>
</dbReference>
<dbReference type="Pfam" id="PF00595">
    <property type="entry name" value="PDZ"/>
    <property type="match status" value="1"/>
</dbReference>
<dbReference type="SMART" id="SM00228">
    <property type="entry name" value="PDZ"/>
    <property type="match status" value="1"/>
</dbReference>